<dbReference type="Gene3D" id="2.60.120.260">
    <property type="entry name" value="Galactose-binding domain-like"/>
    <property type="match status" value="1"/>
</dbReference>
<gene>
    <name evidence="3" type="ORF">ACFS5J_06385</name>
</gene>
<sequence>MRKITFLLFLLCTSFFYGQLSNYSFTQTLGTFTPITSTTAVLAAGTDYGSSPLTNIGFDFVLDGVTYTQFSASPNGFIKFGSQAPQSTSTPISSSGVGPAVAFFARDGKTNGAVVYEVSGTAPDRVLTIEYPNYYVEWSSTANQLSVQIKLYETTNAVQIVYGPSARANSYFGQVGIVGTSTSNYFNRTTTTDWSNSSSGTSNTAKMTWSTLVGPVDGLTYTWNQPNCLPPSDLAISNIQTYEAIMSWTASTSNPSNDYDIYWSTSNTPPTSATAPSDINQVSPFDAIGFNSGTTYYWWVRASCGGGDTSTWASGGSFTTACDASVAPLSVENFDTFNGIAPSPNCWSEATGVLESNSILSNVDSQWKLKTNGFANSSASNKGVSINLYNNKKDWFISNPINLGTTPGAYQLRYKYAVTSYNGTATQSTLGTHSVKVVISTDGGTTWSDANVIKTYTGAGSYSNTGVDEILPLTAYSGVVKIAFVATTNTTATDVDFHIDDFVIESNTLSLGTVLKNNAFVFAKDGGIVINTREVLMTDVLVYDLQGRLLVSKSLVNASDLWIQDISATNQIVLVEIFTEAGKITKKVKL</sequence>
<evidence type="ECO:0000313" key="4">
    <source>
        <dbReference type="Proteomes" id="UP001597534"/>
    </source>
</evidence>
<accession>A0ABW5YKR6</accession>
<reference evidence="4" key="1">
    <citation type="journal article" date="2019" name="Int. J. Syst. Evol. Microbiol.">
        <title>The Global Catalogue of Microorganisms (GCM) 10K type strain sequencing project: providing services to taxonomists for standard genome sequencing and annotation.</title>
        <authorList>
            <consortium name="The Broad Institute Genomics Platform"/>
            <consortium name="The Broad Institute Genome Sequencing Center for Infectious Disease"/>
            <person name="Wu L."/>
            <person name="Ma J."/>
        </authorList>
    </citation>
    <scope>NUCLEOTIDE SEQUENCE [LARGE SCALE GENOMIC DNA]</scope>
    <source>
        <strain evidence="4">KCTC 22671</strain>
    </source>
</reference>
<comment type="caution">
    <text evidence="3">The sequence shown here is derived from an EMBL/GenBank/DDBJ whole genome shotgun (WGS) entry which is preliminary data.</text>
</comment>
<feature type="signal peptide" evidence="1">
    <location>
        <begin position="1"/>
        <end position="18"/>
    </location>
</feature>
<dbReference type="InterPro" id="IPR036116">
    <property type="entry name" value="FN3_sf"/>
</dbReference>
<dbReference type="PROSITE" id="PS50853">
    <property type="entry name" value="FN3"/>
    <property type="match status" value="1"/>
</dbReference>
<dbReference type="CDD" id="cd00063">
    <property type="entry name" value="FN3"/>
    <property type="match status" value="1"/>
</dbReference>
<evidence type="ECO:0000259" key="2">
    <source>
        <dbReference type="PROSITE" id="PS50853"/>
    </source>
</evidence>
<protein>
    <submittedName>
        <fullName evidence="3">Fibronectin type III domain-containing protein</fullName>
    </submittedName>
</protein>
<evidence type="ECO:0000313" key="3">
    <source>
        <dbReference type="EMBL" id="MFD2891641.1"/>
    </source>
</evidence>
<dbReference type="Pfam" id="PF00041">
    <property type="entry name" value="fn3"/>
    <property type="match status" value="1"/>
</dbReference>
<keyword evidence="4" id="KW-1185">Reference proteome</keyword>
<dbReference type="EMBL" id="JBHUPC010000012">
    <property type="protein sequence ID" value="MFD2891641.1"/>
    <property type="molecule type" value="Genomic_DNA"/>
</dbReference>
<dbReference type="InterPro" id="IPR013783">
    <property type="entry name" value="Ig-like_fold"/>
</dbReference>
<dbReference type="InterPro" id="IPR003961">
    <property type="entry name" value="FN3_dom"/>
</dbReference>
<evidence type="ECO:0000256" key="1">
    <source>
        <dbReference type="SAM" id="SignalP"/>
    </source>
</evidence>
<dbReference type="RefSeq" id="WP_379811225.1">
    <property type="nucleotide sequence ID" value="NZ_JBHUPC010000012.1"/>
</dbReference>
<feature type="domain" description="Fibronectin type-III" evidence="2">
    <location>
        <begin position="230"/>
        <end position="323"/>
    </location>
</feature>
<proteinExistence type="predicted"/>
<dbReference type="SUPFAM" id="SSF49265">
    <property type="entry name" value="Fibronectin type III"/>
    <property type="match status" value="1"/>
</dbReference>
<dbReference type="Gene3D" id="2.60.40.10">
    <property type="entry name" value="Immunoglobulins"/>
    <property type="match status" value="1"/>
</dbReference>
<name>A0ABW5YKR6_9FLAO</name>
<feature type="chain" id="PRO_5046559099" evidence="1">
    <location>
        <begin position="19"/>
        <end position="590"/>
    </location>
</feature>
<keyword evidence="1" id="KW-0732">Signal</keyword>
<dbReference type="Proteomes" id="UP001597534">
    <property type="component" value="Unassembled WGS sequence"/>
</dbReference>
<organism evidence="3 4">
    <name type="scientific">Flavobacterium chuncheonense</name>
    <dbReference type="NCBI Taxonomy" id="2026653"/>
    <lineage>
        <taxon>Bacteria</taxon>
        <taxon>Pseudomonadati</taxon>
        <taxon>Bacteroidota</taxon>
        <taxon>Flavobacteriia</taxon>
        <taxon>Flavobacteriales</taxon>
        <taxon>Flavobacteriaceae</taxon>
        <taxon>Flavobacterium</taxon>
    </lineage>
</organism>